<evidence type="ECO:0000313" key="1">
    <source>
        <dbReference type="EMBL" id="JAH19999.1"/>
    </source>
</evidence>
<reference evidence="1" key="1">
    <citation type="submission" date="2014-11" db="EMBL/GenBank/DDBJ databases">
        <authorList>
            <person name="Amaro Gonzalez C."/>
        </authorList>
    </citation>
    <scope>NUCLEOTIDE SEQUENCE</scope>
</reference>
<organism evidence="1">
    <name type="scientific">Anguilla anguilla</name>
    <name type="common">European freshwater eel</name>
    <name type="synonym">Muraena anguilla</name>
    <dbReference type="NCBI Taxonomy" id="7936"/>
    <lineage>
        <taxon>Eukaryota</taxon>
        <taxon>Metazoa</taxon>
        <taxon>Chordata</taxon>
        <taxon>Craniata</taxon>
        <taxon>Vertebrata</taxon>
        <taxon>Euteleostomi</taxon>
        <taxon>Actinopterygii</taxon>
        <taxon>Neopterygii</taxon>
        <taxon>Teleostei</taxon>
        <taxon>Anguilliformes</taxon>
        <taxon>Anguillidae</taxon>
        <taxon>Anguilla</taxon>
    </lineage>
</organism>
<reference evidence="1" key="2">
    <citation type="journal article" date="2015" name="Fish Shellfish Immunol.">
        <title>Early steps in the European eel (Anguilla anguilla)-Vibrio vulnificus interaction in the gills: Role of the RtxA13 toxin.</title>
        <authorList>
            <person name="Callol A."/>
            <person name="Pajuelo D."/>
            <person name="Ebbesson L."/>
            <person name="Teles M."/>
            <person name="MacKenzie S."/>
            <person name="Amaro C."/>
        </authorList>
    </citation>
    <scope>NUCLEOTIDE SEQUENCE</scope>
</reference>
<proteinExistence type="predicted"/>
<sequence length="35" mass="4005">MIITAHVSEYKQEINLKKVSYCLLCGKCLSLFSQL</sequence>
<dbReference type="AlphaFoldDB" id="A0A0E9QT41"/>
<name>A0A0E9QT41_ANGAN</name>
<protein>
    <submittedName>
        <fullName evidence="1">Uncharacterized protein</fullName>
    </submittedName>
</protein>
<accession>A0A0E9QT41</accession>
<dbReference type="EMBL" id="GBXM01088578">
    <property type="protein sequence ID" value="JAH19999.1"/>
    <property type="molecule type" value="Transcribed_RNA"/>
</dbReference>